<dbReference type="EMBL" id="JAJVCZ030000006">
    <property type="protein sequence ID" value="KAL0259169.1"/>
    <property type="molecule type" value="Genomic_DNA"/>
</dbReference>
<dbReference type="InterPro" id="IPR036322">
    <property type="entry name" value="WD40_repeat_dom_sf"/>
</dbReference>
<keyword evidence="2" id="KW-0677">Repeat</keyword>
<comment type="caution">
    <text evidence="4">The sequence shown here is derived from an EMBL/GenBank/DDBJ whole genome shotgun (WGS) entry which is preliminary data.</text>
</comment>
<dbReference type="RefSeq" id="XP_066632198.1">
    <property type="nucleotide sequence ID" value="XM_066778103.1"/>
</dbReference>
<keyword evidence="5" id="KW-1185">Reference proteome</keyword>
<evidence type="ECO:0000256" key="2">
    <source>
        <dbReference type="ARBA" id="ARBA00022737"/>
    </source>
</evidence>
<proteinExistence type="predicted"/>
<evidence type="ECO:0000313" key="5">
    <source>
        <dbReference type="Proteomes" id="UP001430584"/>
    </source>
</evidence>
<evidence type="ECO:0000313" key="4">
    <source>
        <dbReference type="EMBL" id="KAL0259169.1"/>
    </source>
</evidence>
<feature type="region of interest" description="Disordered" evidence="3">
    <location>
        <begin position="24"/>
        <end position="58"/>
    </location>
</feature>
<dbReference type="Proteomes" id="UP001430584">
    <property type="component" value="Unassembled WGS sequence"/>
</dbReference>
<evidence type="ECO:0008006" key="6">
    <source>
        <dbReference type="Google" id="ProtNLM"/>
    </source>
</evidence>
<dbReference type="Gene3D" id="2.130.10.10">
    <property type="entry name" value="YVTN repeat-like/Quinoprotein amine dehydrogenase"/>
    <property type="match status" value="1"/>
</dbReference>
<dbReference type="SUPFAM" id="SSF50978">
    <property type="entry name" value="WD40 repeat-like"/>
    <property type="match status" value="1"/>
</dbReference>
<dbReference type="PANTHER" id="PTHR44472:SF1">
    <property type="entry name" value="DDB1 AND CUL4 ASSOCIATED FACTOR 4"/>
    <property type="match status" value="1"/>
</dbReference>
<dbReference type="InterPro" id="IPR015943">
    <property type="entry name" value="WD40/YVTN_repeat-like_dom_sf"/>
</dbReference>
<protein>
    <recommendedName>
        <fullName evidence="6">Myocyte-specific enhancer factor 2d</fullName>
    </recommendedName>
</protein>
<reference evidence="4 5" key="1">
    <citation type="submission" date="2024-02" db="EMBL/GenBank/DDBJ databases">
        <title>De novo assembly and annotation of 12 fungi associated with fruit tree decline syndrome in Ontario, Canada.</title>
        <authorList>
            <person name="Sulman M."/>
            <person name="Ellouze W."/>
            <person name="Ilyukhin E."/>
        </authorList>
    </citation>
    <scope>NUCLEOTIDE SEQUENCE [LARGE SCALE GENOMIC DNA]</scope>
    <source>
        <strain evidence="4 5">FDS-637</strain>
    </source>
</reference>
<dbReference type="GeneID" id="92010759"/>
<dbReference type="InterPro" id="IPR052254">
    <property type="entry name" value="CUL4-DDB1_E3_ligase_receptor"/>
</dbReference>
<evidence type="ECO:0000256" key="1">
    <source>
        <dbReference type="ARBA" id="ARBA00022574"/>
    </source>
</evidence>
<gene>
    <name evidence="4" type="ORF">SLS55_006674</name>
</gene>
<feature type="compositionally biased region" description="Basic and acidic residues" evidence="3">
    <location>
        <begin position="37"/>
        <end position="58"/>
    </location>
</feature>
<evidence type="ECO:0000256" key="3">
    <source>
        <dbReference type="SAM" id="MobiDB-lite"/>
    </source>
</evidence>
<name>A0ABR3CEW5_9PEZI</name>
<keyword evidence="1" id="KW-0853">WD repeat</keyword>
<organism evidence="4 5">
    <name type="scientific">Diplodia seriata</name>
    <dbReference type="NCBI Taxonomy" id="420778"/>
    <lineage>
        <taxon>Eukaryota</taxon>
        <taxon>Fungi</taxon>
        <taxon>Dikarya</taxon>
        <taxon>Ascomycota</taxon>
        <taxon>Pezizomycotina</taxon>
        <taxon>Dothideomycetes</taxon>
        <taxon>Dothideomycetes incertae sedis</taxon>
        <taxon>Botryosphaeriales</taxon>
        <taxon>Botryosphaeriaceae</taxon>
        <taxon>Diplodia</taxon>
    </lineage>
</organism>
<dbReference type="PANTHER" id="PTHR44472">
    <property type="entry name" value="DDB1- AND CUL4-ASSOCIATED FACTOR 4-RELATED"/>
    <property type="match status" value="1"/>
</dbReference>
<accession>A0ABR3CEW5</accession>
<sequence>MDPPDLPGFYYDRERKRYFKIQPGHKLPTGAKYSTDAVKREQAETNKRKREEEHEARVRTQTVKRSIVLPHAGAWNLKLEAYGLRADPSAHAKALASGFEASTFVDPRVQWAAETSRNIAVRCFDYDADTRTLITGVEDQHNMLLSTFVDPNLSSRRIVPKWHQRDFQVMTSTISSVHITPHRRVVVTTRGSGSAAEIQISSLRQPESVLDRMYMDSTITLTPYDHTTIFTSAPNPFPSGPEIIAVGTLGCVIRLQEGSSGWSGTSAFEKGSKNRPDAALSMEWLTPHSLSVGFRSGDIVLYDSRSEGYKTRLKHLSSAIGIKRGEHESQLVVAGLKSTLCLYDLRMIKDHKSTRPVFRFKDYENAYTEASGFDVHQQSGLVAASQDNGYVQLYSLKDGSKIRRLRAPGLYNSGYDPTARTRVSCLRFVEEVIGADRGRTKLLGSINSQVVQFA</sequence>